<proteinExistence type="predicted"/>
<dbReference type="Proteomes" id="UP000831701">
    <property type="component" value="Chromosome 10"/>
</dbReference>
<name>A0ACB8WGP3_9TELE</name>
<keyword evidence="2" id="KW-1185">Reference proteome</keyword>
<evidence type="ECO:0000313" key="1">
    <source>
        <dbReference type="EMBL" id="KAI3366944.1"/>
    </source>
</evidence>
<accession>A0ACB8WGP3</accession>
<comment type="caution">
    <text evidence="1">The sequence shown here is derived from an EMBL/GenBank/DDBJ whole genome shotgun (WGS) entry which is preliminary data.</text>
</comment>
<dbReference type="EMBL" id="CM041540">
    <property type="protein sequence ID" value="KAI3366944.1"/>
    <property type="molecule type" value="Genomic_DNA"/>
</dbReference>
<reference evidence="1" key="1">
    <citation type="submission" date="2022-04" db="EMBL/GenBank/DDBJ databases">
        <title>Jade perch genome.</title>
        <authorList>
            <person name="Chao B."/>
        </authorList>
    </citation>
    <scope>NUCLEOTIDE SEQUENCE</scope>
    <source>
        <strain evidence="1">CB-2022</strain>
    </source>
</reference>
<sequence length="105" mass="11890">MPHTPTMIDFFHFCPPEEDSAVSGAEPPACKVPLLKPAHVQACLKFANDHLDDPEEAWEKVMWSDETKIELFGMNSTCVWRKKKDEYHPKNTIPTVKHGGGNIML</sequence>
<organism evidence="1 2">
    <name type="scientific">Scortum barcoo</name>
    <name type="common">barcoo grunter</name>
    <dbReference type="NCBI Taxonomy" id="214431"/>
    <lineage>
        <taxon>Eukaryota</taxon>
        <taxon>Metazoa</taxon>
        <taxon>Chordata</taxon>
        <taxon>Craniata</taxon>
        <taxon>Vertebrata</taxon>
        <taxon>Euteleostomi</taxon>
        <taxon>Actinopterygii</taxon>
        <taxon>Neopterygii</taxon>
        <taxon>Teleostei</taxon>
        <taxon>Neoteleostei</taxon>
        <taxon>Acanthomorphata</taxon>
        <taxon>Eupercaria</taxon>
        <taxon>Centrarchiformes</taxon>
        <taxon>Terapontoidei</taxon>
        <taxon>Terapontidae</taxon>
        <taxon>Scortum</taxon>
    </lineage>
</organism>
<gene>
    <name evidence="1" type="ORF">L3Q82_009590</name>
</gene>
<protein>
    <submittedName>
        <fullName evidence="1">Uncharacterized protein</fullName>
    </submittedName>
</protein>
<evidence type="ECO:0000313" key="2">
    <source>
        <dbReference type="Proteomes" id="UP000831701"/>
    </source>
</evidence>